<feature type="transmembrane region" description="Helical" evidence="5">
    <location>
        <begin position="212"/>
        <end position="231"/>
    </location>
</feature>
<keyword evidence="7" id="KW-1185">Reference proteome</keyword>
<evidence type="ECO:0000313" key="7">
    <source>
        <dbReference type="Proteomes" id="UP000075321"/>
    </source>
</evidence>
<feature type="transmembrane region" description="Helical" evidence="5">
    <location>
        <begin position="42"/>
        <end position="60"/>
    </location>
</feature>
<dbReference type="AlphaFoldDB" id="A0A151AG95"/>
<protein>
    <recommendedName>
        <fullName evidence="5">Probable membrane transporter protein</fullName>
    </recommendedName>
</protein>
<comment type="caution">
    <text evidence="6">The sequence shown here is derived from an EMBL/GenBank/DDBJ whole genome shotgun (WGS) entry which is preliminary data.</text>
</comment>
<keyword evidence="4 5" id="KW-0472">Membrane</keyword>
<feature type="transmembrane region" description="Helical" evidence="5">
    <location>
        <begin position="66"/>
        <end position="84"/>
    </location>
</feature>
<feature type="transmembrane region" description="Helical" evidence="5">
    <location>
        <begin position="282"/>
        <end position="302"/>
    </location>
</feature>
<keyword evidence="2 5" id="KW-0812">Transmembrane</keyword>
<feature type="transmembrane region" description="Helical" evidence="5">
    <location>
        <begin position="308"/>
        <end position="329"/>
    </location>
</feature>
<dbReference type="InterPro" id="IPR002781">
    <property type="entry name" value="TM_pro_TauE-like"/>
</dbReference>
<evidence type="ECO:0000256" key="2">
    <source>
        <dbReference type="ARBA" id="ARBA00022692"/>
    </source>
</evidence>
<comment type="subcellular location">
    <subcellularLocation>
        <location evidence="5">Cell membrane</location>
        <topology evidence="5">Multi-pass membrane protein</topology>
    </subcellularLocation>
    <subcellularLocation>
        <location evidence="1">Membrane</location>
        <topology evidence="1">Multi-pass membrane protein</topology>
    </subcellularLocation>
</comment>
<dbReference type="Pfam" id="PF01925">
    <property type="entry name" value="TauE"/>
    <property type="match status" value="1"/>
</dbReference>
<proteinExistence type="inferred from homology"/>
<dbReference type="OrthoDB" id="206015at2157"/>
<sequence>MTGNEGSQSESIVGVGRVGETARRLDTERTVAERVRLPRRTIRRLVALAGVYLMVVLSLVFVPESIGGTAIVVLPLVVLLAFTFELVDSAAGMGFGTALAPALFALGYDPLQVVPVLLFSELFTGLTAGVVHHEMDNATFSFRPINESTKLLALLAGVGGIAGVVSIVLVYAALPVPGTVIELYVALLVMGMGLIGLVRARLRVSAGSHPRRLVAFALLAGINKGIGGGGYGPVVTLGQVLSGVYEKSAVAVTTLAKGIVSLVGVVAFLLLRIYGVGVDLSLLPSVFVGGIGAALVSPYLVGVVPNAVWRYVIPIYAIAIGAGALVFGIGV</sequence>
<dbReference type="PATRIC" id="fig|1008153.3.peg.1807"/>
<reference evidence="6 7" key="1">
    <citation type="submission" date="2016-02" db="EMBL/GenBank/DDBJ databases">
        <title>Genome sequence of Halalkalicoccus paucihalophilus DSM 24557.</title>
        <authorList>
            <person name="Poehlein A."/>
            <person name="Daniel R."/>
        </authorList>
    </citation>
    <scope>NUCLEOTIDE SEQUENCE [LARGE SCALE GENOMIC DNA]</scope>
    <source>
        <strain evidence="6 7">DSM 24557</strain>
    </source>
</reference>
<accession>A0A151AG95</accession>
<comment type="similarity">
    <text evidence="5">Belongs to the 4-toluene sulfonate uptake permease (TSUP) (TC 2.A.102) family.</text>
</comment>
<dbReference type="RefSeq" id="WP_066381571.1">
    <property type="nucleotide sequence ID" value="NZ_LTAZ01000004.1"/>
</dbReference>
<keyword evidence="3 5" id="KW-1133">Transmembrane helix</keyword>
<feature type="transmembrane region" description="Helical" evidence="5">
    <location>
        <begin position="91"/>
        <end position="108"/>
    </location>
</feature>
<organism evidence="6 7">
    <name type="scientific">Halalkalicoccus paucihalophilus</name>
    <dbReference type="NCBI Taxonomy" id="1008153"/>
    <lineage>
        <taxon>Archaea</taxon>
        <taxon>Methanobacteriati</taxon>
        <taxon>Methanobacteriota</taxon>
        <taxon>Stenosarchaea group</taxon>
        <taxon>Halobacteria</taxon>
        <taxon>Halobacteriales</taxon>
        <taxon>Halococcaceae</taxon>
        <taxon>Halalkalicoccus</taxon>
    </lineage>
</organism>
<feature type="transmembrane region" description="Helical" evidence="5">
    <location>
        <begin position="151"/>
        <end position="174"/>
    </location>
</feature>
<feature type="transmembrane region" description="Helical" evidence="5">
    <location>
        <begin position="180"/>
        <end position="200"/>
    </location>
</feature>
<feature type="transmembrane region" description="Helical" evidence="5">
    <location>
        <begin position="114"/>
        <end position="131"/>
    </location>
</feature>
<name>A0A151AG95_9EURY</name>
<evidence type="ECO:0000313" key="6">
    <source>
        <dbReference type="EMBL" id="KYH26676.1"/>
    </source>
</evidence>
<gene>
    <name evidence="6" type="ORF">HAPAU_17760</name>
</gene>
<evidence type="ECO:0000256" key="5">
    <source>
        <dbReference type="RuleBase" id="RU363041"/>
    </source>
</evidence>
<evidence type="ECO:0000256" key="4">
    <source>
        <dbReference type="ARBA" id="ARBA00023136"/>
    </source>
</evidence>
<comment type="caution">
    <text evidence="5">Lacks conserved residue(s) required for the propagation of feature annotation.</text>
</comment>
<keyword evidence="5" id="KW-1003">Cell membrane</keyword>
<feature type="transmembrane region" description="Helical" evidence="5">
    <location>
        <begin position="251"/>
        <end position="270"/>
    </location>
</feature>
<evidence type="ECO:0000256" key="3">
    <source>
        <dbReference type="ARBA" id="ARBA00022989"/>
    </source>
</evidence>
<evidence type="ECO:0000256" key="1">
    <source>
        <dbReference type="ARBA" id="ARBA00004141"/>
    </source>
</evidence>
<dbReference type="Proteomes" id="UP000075321">
    <property type="component" value="Unassembled WGS sequence"/>
</dbReference>
<dbReference type="EMBL" id="LTAZ01000004">
    <property type="protein sequence ID" value="KYH26676.1"/>
    <property type="molecule type" value="Genomic_DNA"/>
</dbReference>
<dbReference type="GO" id="GO:0005886">
    <property type="term" value="C:plasma membrane"/>
    <property type="evidence" value="ECO:0007669"/>
    <property type="project" value="UniProtKB-SubCell"/>
</dbReference>